<dbReference type="EMBL" id="FQNC01000041">
    <property type="protein sequence ID" value="SGY30256.1"/>
    <property type="molecule type" value="Genomic_DNA"/>
</dbReference>
<dbReference type="GO" id="GO:0003730">
    <property type="term" value="F:mRNA 3'-UTR binding"/>
    <property type="evidence" value="ECO:0007669"/>
    <property type="project" value="TreeGrafter"/>
</dbReference>
<dbReference type="InterPro" id="IPR022039">
    <property type="entry name" value="MKT1_C"/>
</dbReference>
<evidence type="ECO:0000259" key="4">
    <source>
        <dbReference type="Pfam" id="PF12246"/>
    </source>
</evidence>
<dbReference type="InterPro" id="IPR022040">
    <property type="entry name" value="MKT1_N"/>
</dbReference>
<accession>A0A2X0LXT7</accession>
<dbReference type="Pfam" id="PF00752">
    <property type="entry name" value="XPG_N"/>
    <property type="match status" value="1"/>
</dbReference>
<dbReference type="PANTHER" id="PTHR11081:SF32">
    <property type="entry name" value="POST-TRANSCRIPTIONAL REGULATOR MKT1"/>
    <property type="match status" value="1"/>
</dbReference>
<dbReference type="Gene3D" id="3.40.50.1010">
    <property type="entry name" value="5'-nuclease"/>
    <property type="match status" value="1"/>
</dbReference>
<keyword evidence="7" id="KW-1185">Reference proteome</keyword>
<dbReference type="CDD" id="cd09858">
    <property type="entry name" value="PIN_MKT1"/>
    <property type="match status" value="1"/>
</dbReference>
<dbReference type="InterPro" id="IPR006084">
    <property type="entry name" value="XPG/Rad2"/>
</dbReference>
<dbReference type="Pfam" id="PF12246">
    <property type="entry name" value="MKT1_C"/>
    <property type="match status" value="1"/>
</dbReference>
<evidence type="ECO:0000313" key="6">
    <source>
        <dbReference type="EMBL" id="SGY30256.1"/>
    </source>
</evidence>
<dbReference type="InterPro" id="IPR029060">
    <property type="entry name" value="PIN-like_dom_sf"/>
</dbReference>
<protein>
    <submittedName>
        <fullName evidence="6">BQ5605_C002g01136 protein</fullName>
    </submittedName>
</protein>
<feature type="domain" description="XPG N-terminal" evidence="3">
    <location>
        <begin position="40"/>
        <end position="118"/>
    </location>
</feature>
<evidence type="ECO:0000259" key="3">
    <source>
        <dbReference type="Pfam" id="PF00752"/>
    </source>
</evidence>
<dbReference type="PANTHER" id="PTHR11081">
    <property type="entry name" value="FLAP ENDONUCLEASE FAMILY MEMBER"/>
    <property type="match status" value="1"/>
</dbReference>
<dbReference type="STRING" id="796604.A0A2X0LXT7"/>
<dbReference type="GO" id="GO:0004518">
    <property type="term" value="F:nuclease activity"/>
    <property type="evidence" value="ECO:0007669"/>
    <property type="project" value="InterPro"/>
</dbReference>
<dbReference type="InterPro" id="IPR037314">
    <property type="entry name" value="MKT1_H3TH"/>
</dbReference>
<proteinExistence type="inferred from homology"/>
<dbReference type="CDD" id="cd09902">
    <property type="entry name" value="H3TH_MKT1"/>
    <property type="match status" value="1"/>
</dbReference>
<keyword evidence="1" id="KW-0810">Translation regulation</keyword>
<feature type="domain" description="Post-transcriptional regulator MKT1 C-terminal" evidence="4">
    <location>
        <begin position="529"/>
        <end position="793"/>
    </location>
</feature>
<sequence length="797" mass="89034">MGIRGLDCEYDRTARPARNRQRGGGGGGGGAWLAEASRYRGLIKEMPLSELRDTRLGIDVNHYLKRMLTPKDPSTSDAFVAAVGGSPLAMAAEIIHDLKVLESFKCIPVFVFNGLPLQERERPFLYDEPKGWRRQAAWDHYEQGRVTQAQAEFAASNSVATPDIIRFVHRLFKPRHVETVIAPYLAWPQLVYLERHERQYVHALYGSTELFMFDGIDRIILDINFKTGQVSFSSKLQILAEMGLNSEQFLDLAILAGFDLSPTFPAIDPRDFQLRSVIDLIKQRGAGTTCVMAFKDFPPVFQSNYVDQFARARAMIKFSLVLVANEGRVLPLPLTLPPAQPSSGPVITPSDIPHDLGDIFSAHFPDEVYYQMFRGLILPQVLHSLASGHVIESSPLCGGTPEYDRFVKSLIESPHSPRCVALALVSSVLHPLWAKKSVTAIYYFDPTREYPIPHSSPQATAFLEGVSKWNVDARHVEDELRRQSSSTIDLSLCLGGTATQSLSQRTIVPKHSDCLLEKKDEIVANTLWRFLELRAFLTASHQHTPHAQAIFAAMRQSRVNDKFQDALFLAMELLRAGALHNGRIGTRLYSGGPNFQGSEEDKRSMLLVMRVLSIVPLSNNALPWTGPLSRELLVFNSFIRATSRSMRLLLESILLNLMLRSDARRVRHDYLDVAVSLPFQTDTNTGMGILFKAYGDAVCHLAGGVQVVTRSGHGTQGEGSEEGKEVKEAKEQTLGLLDDAFPNVKNVTSELQRGFRFWQMMMIAIRSLKQFPAGVVISPDLVNQFEQADAWLAPFYL</sequence>
<reference evidence="6 7" key="1">
    <citation type="submission" date="2016-11" db="EMBL/GenBank/DDBJ databases">
        <authorList>
            <person name="Jaros S."/>
            <person name="Januszkiewicz K."/>
            <person name="Wedrychowicz H."/>
        </authorList>
    </citation>
    <scope>NUCLEOTIDE SEQUENCE [LARGE SCALE GENOMIC DNA]</scope>
</reference>
<gene>
    <name evidence="6" type="primary">BQ5605_C002g01136</name>
    <name evidence="6" type="ORF">BQ5605_C002G01136</name>
</gene>
<evidence type="ECO:0000313" key="7">
    <source>
        <dbReference type="Proteomes" id="UP000249464"/>
    </source>
</evidence>
<dbReference type="AlphaFoldDB" id="A0A2X0LXT7"/>
<feature type="domain" description="Post-transcriptional regulator MKT1 N-terminal" evidence="5">
    <location>
        <begin position="353"/>
        <end position="444"/>
    </location>
</feature>
<evidence type="ECO:0000259" key="5">
    <source>
        <dbReference type="Pfam" id="PF12247"/>
    </source>
</evidence>
<evidence type="ECO:0000256" key="1">
    <source>
        <dbReference type="ARBA" id="ARBA00022845"/>
    </source>
</evidence>
<dbReference type="GO" id="GO:0006417">
    <property type="term" value="P:regulation of translation"/>
    <property type="evidence" value="ECO:0007669"/>
    <property type="project" value="UniProtKB-KW"/>
</dbReference>
<dbReference type="Proteomes" id="UP000249464">
    <property type="component" value="Unassembled WGS sequence"/>
</dbReference>
<name>A0A2X0LXT7_9BASI</name>
<comment type="similarity">
    <text evidence="2">Belongs to the XPG/RAD2 endonuclease family.</text>
</comment>
<evidence type="ECO:0000256" key="2">
    <source>
        <dbReference type="ARBA" id="ARBA00024023"/>
    </source>
</evidence>
<dbReference type="SUPFAM" id="SSF88723">
    <property type="entry name" value="PIN domain-like"/>
    <property type="match status" value="1"/>
</dbReference>
<dbReference type="InterPro" id="IPR006085">
    <property type="entry name" value="XPG_DNA_repair_N"/>
</dbReference>
<dbReference type="Pfam" id="PF12247">
    <property type="entry name" value="MKT1_N"/>
    <property type="match status" value="1"/>
</dbReference>
<organism evidence="6 7">
    <name type="scientific">Microbotryum silenes-dioicae</name>
    <dbReference type="NCBI Taxonomy" id="796604"/>
    <lineage>
        <taxon>Eukaryota</taxon>
        <taxon>Fungi</taxon>
        <taxon>Dikarya</taxon>
        <taxon>Basidiomycota</taxon>
        <taxon>Pucciniomycotina</taxon>
        <taxon>Microbotryomycetes</taxon>
        <taxon>Microbotryales</taxon>
        <taxon>Microbotryaceae</taxon>
        <taxon>Microbotryum</taxon>
    </lineage>
</organism>